<protein>
    <recommendedName>
        <fullName evidence="3">Metallo-beta-lactamase domain-containing protein</fullName>
    </recommendedName>
</protein>
<dbReference type="AlphaFoldDB" id="A0A5J4YX24"/>
<dbReference type="InterPro" id="IPR036866">
    <property type="entry name" value="RibonucZ/Hydroxyglut_hydro"/>
</dbReference>
<dbReference type="SUPFAM" id="SSF56281">
    <property type="entry name" value="Metallo-hydrolase/oxidoreductase"/>
    <property type="match status" value="1"/>
</dbReference>
<dbReference type="EMBL" id="VRMN01000003">
    <property type="protein sequence ID" value="KAA8495735.1"/>
    <property type="molecule type" value="Genomic_DNA"/>
</dbReference>
<organism evidence="1 2">
    <name type="scientific">Porphyridium purpureum</name>
    <name type="common">Red alga</name>
    <name type="synonym">Porphyridium cruentum</name>
    <dbReference type="NCBI Taxonomy" id="35688"/>
    <lineage>
        <taxon>Eukaryota</taxon>
        <taxon>Rhodophyta</taxon>
        <taxon>Bangiophyceae</taxon>
        <taxon>Porphyridiales</taxon>
        <taxon>Porphyridiaceae</taxon>
        <taxon>Porphyridium</taxon>
    </lineage>
</organism>
<dbReference type="Proteomes" id="UP000324585">
    <property type="component" value="Unassembled WGS sequence"/>
</dbReference>
<proteinExistence type="predicted"/>
<reference evidence="2" key="1">
    <citation type="journal article" date="2019" name="Nat. Commun.">
        <title>Expansion of phycobilisome linker gene families in mesophilic red algae.</title>
        <authorList>
            <person name="Lee J."/>
            <person name="Kim D."/>
            <person name="Bhattacharya D."/>
            <person name="Yoon H.S."/>
        </authorList>
    </citation>
    <scope>NUCLEOTIDE SEQUENCE [LARGE SCALE GENOMIC DNA]</scope>
    <source>
        <strain evidence="2">CCMP 1328</strain>
    </source>
</reference>
<comment type="caution">
    <text evidence="1">The sequence shown here is derived from an EMBL/GenBank/DDBJ whole genome shotgun (WGS) entry which is preliminary data.</text>
</comment>
<sequence length="260" mass="28874">MSDAKFVPPPLGNGPLKALCENVWVVGGLFKLPLPFTCITRNMIVLREKDELALVGCVRLDEATEAELLKLGKIVHVIALCHSHGCDDTYYVEKFGATYWNNARMKHPNENLKGKNFMESTPFQNMQFYELLCVINPAKPTNSENVLVWKPRADSPGILVCMDILQGEGPPNEDTFDCEGAPATMLAKVISYFMGFTIHGTPGVFFSLVARPNCMEDYGKDLDAIEAMDFDMAAVGHGLCFSRNAKKIIEQMRQKHLPAA</sequence>
<name>A0A5J4YX24_PORPP</name>
<evidence type="ECO:0008006" key="3">
    <source>
        <dbReference type="Google" id="ProtNLM"/>
    </source>
</evidence>
<keyword evidence="2" id="KW-1185">Reference proteome</keyword>
<evidence type="ECO:0000313" key="1">
    <source>
        <dbReference type="EMBL" id="KAA8495735.1"/>
    </source>
</evidence>
<evidence type="ECO:0000313" key="2">
    <source>
        <dbReference type="Proteomes" id="UP000324585"/>
    </source>
</evidence>
<accession>A0A5J4YX24</accession>
<gene>
    <name evidence="1" type="ORF">FVE85_1890</name>
</gene>